<comment type="caution">
    <text evidence="1">The sequence shown here is derived from an EMBL/GenBank/DDBJ whole genome shotgun (WGS) entry which is preliminary data.</text>
</comment>
<accession>A0A6A2V5W1</accession>
<dbReference type="GO" id="GO:0004812">
    <property type="term" value="F:aminoacyl-tRNA ligase activity"/>
    <property type="evidence" value="ECO:0007669"/>
    <property type="project" value="UniProtKB-KW"/>
</dbReference>
<organism evidence="1 2">
    <name type="scientific">Bifidobacterium apri</name>
    <dbReference type="NCBI Taxonomy" id="1769423"/>
    <lineage>
        <taxon>Bacteria</taxon>
        <taxon>Bacillati</taxon>
        <taxon>Actinomycetota</taxon>
        <taxon>Actinomycetes</taxon>
        <taxon>Bifidobacteriales</taxon>
        <taxon>Bifidobacteriaceae</taxon>
        <taxon>Bifidobacterium</taxon>
    </lineage>
</organism>
<keyword evidence="2" id="KW-1185">Reference proteome</keyword>
<keyword evidence="1" id="KW-0436">Ligase</keyword>
<sequence length="84" mass="9396">MGSIHHRRLRSHKWPGLNLPSNLLTLCGSGVSGCHGWAHAHPAQAREDGYLVSAYNDHPETIPVHTWKGWMMPDNTGHWVPKVV</sequence>
<dbReference type="EMBL" id="WBSO01000025">
    <property type="protein sequence ID" value="KAB8292069.1"/>
    <property type="molecule type" value="Genomic_DNA"/>
</dbReference>
<proteinExistence type="predicted"/>
<name>A0A6A2V5W1_9BIFI</name>
<protein>
    <submittedName>
        <fullName evidence="1">Leucyl-tRNA synthetase</fullName>
    </submittedName>
</protein>
<gene>
    <name evidence="1" type="ORF">DSM100238_1813</name>
</gene>
<evidence type="ECO:0000313" key="1">
    <source>
        <dbReference type="EMBL" id="KAB8292069.1"/>
    </source>
</evidence>
<dbReference type="AlphaFoldDB" id="A0A6A2V5W1"/>
<evidence type="ECO:0000313" key="2">
    <source>
        <dbReference type="Proteomes" id="UP000440041"/>
    </source>
</evidence>
<keyword evidence="1" id="KW-0030">Aminoacyl-tRNA synthetase</keyword>
<dbReference type="Proteomes" id="UP000440041">
    <property type="component" value="Unassembled WGS sequence"/>
</dbReference>
<dbReference type="PROSITE" id="PS51257">
    <property type="entry name" value="PROKAR_LIPOPROTEIN"/>
    <property type="match status" value="1"/>
</dbReference>
<reference evidence="1 2" key="1">
    <citation type="submission" date="2019-09" db="EMBL/GenBank/DDBJ databases">
        <title>Characterization of the phylogenetic diversity of two novel species belonging to the genus Bifidobacterium: Bifidobacterium cebidarum sp. nov. and Bifidobacterium leontopitheci sp. nov.</title>
        <authorList>
            <person name="Lugli G.A."/>
            <person name="Duranti S."/>
            <person name="Milani C."/>
            <person name="Turroni F."/>
            <person name="Ventura M."/>
        </authorList>
    </citation>
    <scope>NUCLEOTIDE SEQUENCE [LARGE SCALE GENOMIC DNA]</scope>
    <source>
        <strain evidence="1 2">DSM 100238</strain>
    </source>
</reference>